<dbReference type="AlphaFoldDB" id="A0A1H1A8I7"/>
<dbReference type="CDD" id="cd00090">
    <property type="entry name" value="HTH_ARSR"/>
    <property type="match status" value="1"/>
</dbReference>
<feature type="domain" description="HTH marR-type" evidence="2">
    <location>
        <begin position="22"/>
        <end position="154"/>
    </location>
</feature>
<dbReference type="PRINTS" id="PR00598">
    <property type="entry name" value="HTHMARR"/>
</dbReference>
<dbReference type="InterPro" id="IPR000835">
    <property type="entry name" value="HTH_MarR-typ"/>
</dbReference>
<dbReference type="EMBL" id="FNKH01000002">
    <property type="protein sequence ID" value="SDQ35973.1"/>
    <property type="molecule type" value="Genomic_DNA"/>
</dbReference>
<accession>A0A1H1A8I7</accession>
<dbReference type="PANTHER" id="PTHR33164">
    <property type="entry name" value="TRANSCRIPTIONAL REGULATOR, MARR FAMILY"/>
    <property type="match status" value="1"/>
</dbReference>
<protein>
    <submittedName>
        <fullName evidence="3">DNA-binding transcriptional regulator, MarR family</fullName>
    </submittedName>
</protein>
<dbReference type="InterPro" id="IPR036388">
    <property type="entry name" value="WH-like_DNA-bd_sf"/>
</dbReference>
<evidence type="ECO:0000259" key="2">
    <source>
        <dbReference type="PROSITE" id="PS50995"/>
    </source>
</evidence>
<reference evidence="3 4" key="1">
    <citation type="submission" date="2016-10" db="EMBL/GenBank/DDBJ databases">
        <authorList>
            <person name="de Groot N.N."/>
        </authorList>
    </citation>
    <scope>NUCLEOTIDE SEQUENCE [LARGE SCALE GENOMIC DNA]</scope>
    <source>
        <strain evidence="3 4">DSM 20117</strain>
    </source>
</reference>
<gene>
    <name evidence="3" type="ORF">SAMN04489742_0807</name>
</gene>
<evidence type="ECO:0000313" key="4">
    <source>
        <dbReference type="Proteomes" id="UP000181917"/>
    </source>
</evidence>
<dbReference type="GO" id="GO:0003700">
    <property type="term" value="F:DNA-binding transcription factor activity"/>
    <property type="evidence" value="ECO:0007669"/>
    <property type="project" value="InterPro"/>
</dbReference>
<dbReference type="Pfam" id="PF01047">
    <property type="entry name" value="MarR"/>
    <property type="match status" value="1"/>
</dbReference>
<evidence type="ECO:0000256" key="1">
    <source>
        <dbReference type="SAM" id="MobiDB-lite"/>
    </source>
</evidence>
<keyword evidence="4" id="KW-1185">Reference proteome</keyword>
<dbReference type="GO" id="GO:0006950">
    <property type="term" value="P:response to stress"/>
    <property type="evidence" value="ECO:0007669"/>
    <property type="project" value="TreeGrafter"/>
</dbReference>
<dbReference type="InterPro" id="IPR036390">
    <property type="entry name" value="WH_DNA-bd_sf"/>
</dbReference>
<name>A0A1H1A8I7_9MICC</name>
<sequence>MQKIQGAGTQGDTGPTAGVKVRSSVTQLIRWAARSQVRKELFGPAASDMSPNDVALLDYISKNGPVRVSELAVQHGVDKSTMTPQVRRLDDKGLVDRQSDPVDARATLVSTSEEGREMQRQIGAAGAGLFDEVLATWSTKDRETLARMLDRFVQELAEHQETPIEPVAEGNTK</sequence>
<feature type="region of interest" description="Disordered" evidence="1">
    <location>
        <begin position="1"/>
        <end position="20"/>
    </location>
</feature>
<dbReference type="GO" id="GO:0003677">
    <property type="term" value="F:DNA binding"/>
    <property type="evidence" value="ECO:0007669"/>
    <property type="project" value="UniProtKB-KW"/>
</dbReference>
<dbReference type="PANTHER" id="PTHR33164:SF57">
    <property type="entry name" value="MARR-FAMILY TRANSCRIPTIONAL REGULATOR"/>
    <property type="match status" value="1"/>
</dbReference>
<dbReference type="Proteomes" id="UP000181917">
    <property type="component" value="Unassembled WGS sequence"/>
</dbReference>
<dbReference type="PROSITE" id="PS50995">
    <property type="entry name" value="HTH_MARR_2"/>
    <property type="match status" value="1"/>
</dbReference>
<dbReference type="Gene3D" id="1.10.10.10">
    <property type="entry name" value="Winged helix-like DNA-binding domain superfamily/Winged helix DNA-binding domain"/>
    <property type="match status" value="1"/>
</dbReference>
<dbReference type="STRING" id="37928.SAMN04489742_0807"/>
<dbReference type="InterPro" id="IPR011991">
    <property type="entry name" value="ArsR-like_HTH"/>
</dbReference>
<dbReference type="InterPro" id="IPR039422">
    <property type="entry name" value="MarR/SlyA-like"/>
</dbReference>
<dbReference type="SMART" id="SM00347">
    <property type="entry name" value="HTH_MARR"/>
    <property type="match status" value="1"/>
</dbReference>
<organism evidence="3 4">
    <name type="scientific">Crystallibacter crystallopoietes</name>
    <dbReference type="NCBI Taxonomy" id="37928"/>
    <lineage>
        <taxon>Bacteria</taxon>
        <taxon>Bacillati</taxon>
        <taxon>Actinomycetota</taxon>
        <taxon>Actinomycetes</taxon>
        <taxon>Micrococcales</taxon>
        <taxon>Micrococcaceae</taxon>
        <taxon>Crystallibacter</taxon>
    </lineage>
</organism>
<proteinExistence type="predicted"/>
<dbReference type="SUPFAM" id="SSF46785">
    <property type="entry name" value="Winged helix' DNA-binding domain"/>
    <property type="match status" value="1"/>
</dbReference>
<keyword evidence="3" id="KW-0238">DNA-binding</keyword>
<evidence type="ECO:0000313" key="3">
    <source>
        <dbReference type="EMBL" id="SDQ35973.1"/>
    </source>
</evidence>